<keyword evidence="1" id="KW-0812">Transmembrane</keyword>
<gene>
    <name evidence="3" type="ORF">K7432_013917</name>
</gene>
<evidence type="ECO:0000256" key="1">
    <source>
        <dbReference type="SAM" id="Phobius"/>
    </source>
</evidence>
<dbReference type="Proteomes" id="UP001479436">
    <property type="component" value="Unassembled WGS sequence"/>
</dbReference>
<evidence type="ECO:0000259" key="2">
    <source>
        <dbReference type="SMART" id="SM00849"/>
    </source>
</evidence>
<keyword evidence="1" id="KW-1133">Transmembrane helix</keyword>
<dbReference type="SMART" id="SM00849">
    <property type="entry name" value="Lactamase_B"/>
    <property type="match status" value="1"/>
</dbReference>
<proteinExistence type="predicted"/>
<evidence type="ECO:0000313" key="3">
    <source>
        <dbReference type="EMBL" id="KAK9761291.1"/>
    </source>
</evidence>
<dbReference type="InterPro" id="IPR036866">
    <property type="entry name" value="RibonucZ/Hydroxyglut_hydro"/>
</dbReference>
<dbReference type="PANTHER" id="PTHR42951">
    <property type="entry name" value="METALLO-BETA-LACTAMASE DOMAIN-CONTAINING"/>
    <property type="match status" value="1"/>
</dbReference>
<comment type="caution">
    <text evidence="3">The sequence shown here is derived from an EMBL/GenBank/DDBJ whole genome shotgun (WGS) entry which is preliminary data.</text>
</comment>
<organism evidence="3 4">
    <name type="scientific">Basidiobolus ranarum</name>
    <dbReference type="NCBI Taxonomy" id="34480"/>
    <lineage>
        <taxon>Eukaryota</taxon>
        <taxon>Fungi</taxon>
        <taxon>Fungi incertae sedis</taxon>
        <taxon>Zoopagomycota</taxon>
        <taxon>Entomophthoromycotina</taxon>
        <taxon>Basidiobolomycetes</taxon>
        <taxon>Basidiobolales</taxon>
        <taxon>Basidiobolaceae</taxon>
        <taxon>Basidiobolus</taxon>
    </lineage>
</organism>
<reference evidence="3 4" key="1">
    <citation type="submission" date="2023-04" db="EMBL/GenBank/DDBJ databases">
        <title>Genome of Basidiobolus ranarum AG-B5.</title>
        <authorList>
            <person name="Stajich J.E."/>
            <person name="Carter-House D."/>
            <person name="Gryganskyi A."/>
        </authorList>
    </citation>
    <scope>NUCLEOTIDE SEQUENCE [LARGE SCALE GENOMIC DNA]</scope>
    <source>
        <strain evidence="3 4">AG-B5</strain>
    </source>
</reference>
<keyword evidence="4" id="KW-1185">Reference proteome</keyword>
<dbReference type="Pfam" id="PF00753">
    <property type="entry name" value="Lactamase_B"/>
    <property type="match status" value="1"/>
</dbReference>
<evidence type="ECO:0000313" key="4">
    <source>
        <dbReference type="Proteomes" id="UP001479436"/>
    </source>
</evidence>
<dbReference type="InterPro" id="IPR050855">
    <property type="entry name" value="NDM-1-like"/>
</dbReference>
<feature type="domain" description="Metallo-beta-lactamase" evidence="2">
    <location>
        <begin position="36"/>
        <end position="253"/>
    </location>
</feature>
<keyword evidence="1" id="KW-0472">Membrane</keyword>
<sequence>MDRLSKLPDYERFEEVAPGLFRCTFVWSLGLGLVIPIATFLIRAVDKQTNEPNHDWIMIDAGAPLHTQKITEAIDAFLTHKEDRIRYIAITHGHIDHTGATLEVLKKYPECKVIMHELEKPFICDGVQYKSCVGDNMYFNMMKHVAQKSEIQVPHEDSLLLTDDDENWEYGHILRLVETLGHTPGSASYLHVPTRSIMVGDALTNNALSLFGRKPPAIGTPFAMATCNFGDCKKAIAKVSTLGARVDTVFPAHDFSEKGLPIEDVKVFADQLQ</sequence>
<dbReference type="Gene3D" id="3.60.15.10">
    <property type="entry name" value="Ribonuclease Z/Hydroxyacylglutathione hydrolase-like"/>
    <property type="match status" value="1"/>
</dbReference>
<dbReference type="SUPFAM" id="SSF56281">
    <property type="entry name" value="Metallo-hydrolase/oxidoreductase"/>
    <property type="match status" value="1"/>
</dbReference>
<dbReference type="InterPro" id="IPR001279">
    <property type="entry name" value="Metallo-B-lactamas"/>
</dbReference>
<accession>A0ABR2WIH4</accession>
<protein>
    <recommendedName>
        <fullName evidence="2">Metallo-beta-lactamase domain-containing protein</fullName>
    </recommendedName>
</protein>
<feature type="transmembrane region" description="Helical" evidence="1">
    <location>
        <begin position="20"/>
        <end position="42"/>
    </location>
</feature>
<dbReference type="EMBL" id="JASJQH010001455">
    <property type="protein sequence ID" value="KAK9761291.1"/>
    <property type="molecule type" value="Genomic_DNA"/>
</dbReference>
<name>A0ABR2WIH4_9FUNG</name>